<dbReference type="InterPro" id="IPR003598">
    <property type="entry name" value="Ig_sub2"/>
</dbReference>
<dbReference type="PROSITE" id="PS50835">
    <property type="entry name" value="IG_LIKE"/>
    <property type="match status" value="1"/>
</dbReference>
<dbReference type="InterPro" id="IPR003599">
    <property type="entry name" value="Ig_sub"/>
</dbReference>
<keyword evidence="6" id="KW-0472">Membrane</keyword>
<protein>
    <recommendedName>
        <fullName evidence="10">Ig-like domain-containing protein</fullName>
    </recommendedName>
</protein>
<keyword evidence="12" id="KW-1185">Reference proteome</keyword>
<feature type="chain" id="PRO_5047166963" description="Ig-like domain-containing protein" evidence="9">
    <location>
        <begin position="20"/>
        <end position="130"/>
    </location>
</feature>
<dbReference type="Pfam" id="PF07686">
    <property type="entry name" value="V-set"/>
    <property type="match status" value="1"/>
</dbReference>
<proteinExistence type="predicted"/>
<feature type="domain" description="Ig-like" evidence="10">
    <location>
        <begin position="18"/>
        <end position="120"/>
    </location>
</feature>
<keyword evidence="8" id="KW-0325">Glycoprotein</keyword>
<name>A0ABQ9V684_SAGOE</name>
<sequence>MKLVTSITVLLSLGIMGDAKTTQPNSMESNEEEPVHLPCNHSTISGADYIHWYRQLPSAGPEYVIHGRTSNVNNGMASLTIAEDRKSSTLILHRATLRDAAVYYCILRDHSGTDGAAPVQYLPDCGREGI</sequence>
<dbReference type="InterPro" id="IPR013106">
    <property type="entry name" value="Ig_V-set"/>
</dbReference>
<evidence type="ECO:0000256" key="7">
    <source>
        <dbReference type="ARBA" id="ARBA00023157"/>
    </source>
</evidence>
<evidence type="ECO:0000256" key="3">
    <source>
        <dbReference type="ARBA" id="ARBA00022729"/>
    </source>
</evidence>
<evidence type="ECO:0000256" key="9">
    <source>
        <dbReference type="SAM" id="SignalP"/>
    </source>
</evidence>
<evidence type="ECO:0000256" key="2">
    <source>
        <dbReference type="ARBA" id="ARBA00022475"/>
    </source>
</evidence>
<keyword evidence="2" id="KW-1003">Cell membrane</keyword>
<dbReference type="PANTHER" id="PTHR19433:SF86">
    <property type="entry name" value="T CELL RECEPTOR ALPHA VARIABLE 26-2"/>
    <property type="match status" value="1"/>
</dbReference>
<dbReference type="Gene3D" id="2.60.40.10">
    <property type="entry name" value="Immunoglobulins"/>
    <property type="match status" value="1"/>
</dbReference>
<keyword evidence="4" id="KW-0391">Immunity</keyword>
<dbReference type="SUPFAM" id="SSF48726">
    <property type="entry name" value="Immunoglobulin"/>
    <property type="match status" value="1"/>
</dbReference>
<evidence type="ECO:0000313" key="12">
    <source>
        <dbReference type="Proteomes" id="UP001266305"/>
    </source>
</evidence>
<dbReference type="InterPro" id="IPR036179">
    <property type="entry name" value="Ig-like_dom_sf"/>
</dbReference>
<evidence type="ECO:0000256" key="6">
    <source>
        <dbReference type="ARBA" id="ARBA00023136"/>
    </source>
</evidence>
<evidence type="ECO:0000256" key="1">
    <source>
        <dbReference type="ARBA" id="ARBA00004236"/>
    </source>
</evidence>
<gene>
    <name evidence="11" type="ORF">P7K49_017798</name>
</gene>
<dbReference type="SMART" id="SM00406">
    <property type="entry name" value="IGv"/>
    <property type="match status" value="1"/>
</dbReference>
<evidence type="ECO:0000313" key="11">
    <source>
        <dbReference type="EMBL" id="KAK2103942.1"/>
    </source>
</evidence>
<dbReference type="EMBL" id="JASSZA010000008">
    <property type="protein sequence ID" value="KAK2103942.1"/>
    <property type="molecule type" value="Genomic_DNA"/>
</dbReference>
<keyword evidence="5" id="KW-1064">Adaptive immunity</keyword>
<accession>A0ABQ9V684</accession>
<keyword evidence="3 9" id="KW-0732">Signal</keyword>
<comment type="subcellular location">
    <subcellularLocation>
        <location evidence="1">Cell membrane</location>
    </subcellularLocation>
</comment>
<dbReference type="InterPro" id="IPR007110">
    <property type="entry name" value="Ig-like_dom"/>
</dbReference>
<dbReference type="InterPro" id="IPR013783">
    <property type="entry name" value="Ig-like_fold"/>
</dbReference>
<dbReference type="PANTHER" id="PTHR19433">
    <property type="entry name" value="T-CELL RECEPTOR ALPHA CHAIN V REGION-RELATED"/>
    <property type="match status" value="1"/>
</dbReference>
<dbReference type="SMART" id="SM00408">
    <property type="entry name" value="IGc2"/>
    <property type="match status" value="1"/>
</dbReference>
<dbReference type="Proteomes" id="UP001266305">
    <property type="component" value="Unassembled WGS sequence"/>
</dbReference>
<keyword evidence="7" id="KW-1015">Disulfide bond</keyword>
<organism evidence="11 12">
    <name type="scientific">Saguinus oedipus</name>
    <name type="common">Cotton-top tamarin</name>
    <name type="synonym">Oedipomidas oedipus</name>
    <dbReference type="NCBI Taxonomy" id="9490"/>
    <lineage>
        <taxon>Eukaryota</taxon>
        <taxon>Metazoa</taxon>
        <taxon>Chordata</taxon>
        <taxon>Craniata</taxon>
        <taxon>Vertebrata</taxon>
        <taxon>Euteleostomi</taxon>
        <taxon>Mammalia</taxon>
        <taxon>Eutheria</taxon>
        <taxon>Euarchontoglires</taxon>
        <taxon>Primates</taxon>
        <taxon>Haplorrhini</taxon>
        <taxon>Platyrrhini</taxon>
        <taxon>Cebidae</taxon>
        <taxon>Callitrichinae</taxon>
        <taxon>Saguinus</taxon>
    </lineage>
</organism>
<reference evidence="11 12" key="1">
    <citation type="submission" date="2023-05" db="EMBL/GenBank/DDBJ databases">
        <title>B98-5 Cell Line De Novo Hybrid Assembly: An Optical Mapping Approach.</title>
        <authorList>
            <person name="Kananen K."/>
            <person name="Auerbach J.A."/>
            <person name="Kautto E."/>
            <person name="Blachly J.S."/>
        </authorList>
    </citation>
    <scope>NUCLEOTIDE SEQUENCE [LARGE SCALE GENOMIC DNA]</scope>
    <source>
        <strain evidence="11">B95-8</strain>
        <tissue evidence="11">Cell line</tissue>
    </source>
</reference>
<feature type="signal peptide" evidence="9">
    <location>
        <begin position="1"/>
        <end position="19"/>
    </location>
</feature>
<evidence type="ECO:0000256" key="5">
    <source>
        <dbReference type="ARBA" id="ARBA00023130"/>
    </source>
</evidence>
<comment type="caution">
    <text evidence="11">The sequence shown here is derived from an EMBL/GenBank/DDBJ whole genome shotgun (WGS) entry which is preliminary data.</text>
</comment>
<evidence type="ECO:0000259" key="10">
    <source>
        <dbReference type="PROSITE" id="PS50835"/>
    </source>
</evidence>
<dbReference type="SMART" id="SM00409">
    <property type="entry name" value="IG"/>
    <property type="match status" value="1"/>
</dbReference>
<evidence type="ECO:0000256" key="8">
    <source>
        <dbReference type="ARBA" id="ARBA00023180"/>
    </source>
</evidence>
<dbReference type="InterPro" id="IPR052051">
    <property type="entry name" value="TCR_complex_component"/>
</dbReference>
<evidence type="ECO:0000256" key="4">
    <source>
        <dbReference type="ARBA" id="ARBA00022859"/>
    </source>
</evidence>